<dbReference type="AlphaFoldDB" id="A0A0E9UVI0"/>
<organism evidence="1">
    <name type="scientific">Anguilla anguilla</name>
    <name type="common">European freshwater eel</name>
    <name type="synonym">Muraena anguilla</name>
    <dbReference type="NCBI Taxonomy" id="7936"/>
    <lineage>
        <taxon>Eukaryota</taxon>
        <taxon>Metazoa</taxon>
        <taxon>Chordata</taxon>
        <taxon>Craniata</taxon>
        <taxon>Vertebrata</taxon>
        <taxon>Euteleostomi</taxon>
        <taxon>Actinopterygii</taxon>
        <taxon>Neopterygii</taxon>
        <taxon>Teleostei</taxon>
        <taxon>Anguilliformes</taxon>
        <taxon>Anguillidae</taxon>
        <taxon>Anguilla</taxon>
    </lineage>
</organism>
<reference evidence="1" key="1">
    <citation type="submission" date="2014-11" db="EMBL/GenBank/DDBJ databases">
        <authorList>
            <person name="Amaro Gonzalez C."/>
        </authorList>
    </citation>
    <scope>NUCLEOTIDE SEQUENCE</scope>
</reference>
<proteinExistence type="predicted"/>
<reference evidence="1" key="2">
    <citation type="journal article" date="2015" name="Fish Shellfish Immunol.">
        <title>Early steps in the European eel (Anguilla anguilla)-Vibrio vulnificus interaction in the gills: Role of the RtxA13 toxin.</title>
        <authorList>
            <person name="Callol A."/>
            <person name="Pajuelo D."/>
            <person name="Ebbesson L."/>
            <person name="Teles M."/>
            <person name="MacKenzie S."/>
            <person name="Amaro C."/>
        </authorList>
    </citation>
    <scope>NUCLEOTIDE SEQUENCE</scope>
</reference>
<protein>
    <submittedName>
        <fullName evidence="1">Uncharacterized protein</fullName>
    </submittedName>
</protein>
<name>A0A0E9UVI0_ANGAN</name>
<evidence type="ECO:0000313" key="1">
    <source>
        <dbReference type="EMBL" id="JAH68973.1"/>
    </source>
</evidence>
<accession>A0A0E9UVI0</accession>
<dbReference type="EMBL" id="GBXM01039604">
    <property type="protein sequence ID" value="JAH68973.1"/>
    <property type="molecule type" value="Transcribed_RNA"/>
</dbReference>
<sequence>MACFAGCSPLLPLCEPRCLCSTLNLHYSDPLYCAGVPSALPVEKVQTHFVIVLFFEGGWGVA</sequence>